<organism evidence="4 5">
    <name type="scientific">Sesamum angolense</name>
    <dbReference type="NCBI Taxonomy" id="2727404"/>
    <lineage>
        <taxon>Eukaryota</taxon>
        <taxon>Viridiplantae</taxon>
        <taxon>Streptophyta</taxon>
        <taxon>Embryophyta</taxon>
        <taxon>Tracheophyta</taxon>
        <taxon>Spermatophyta</taxon>
        <taxon>Magnoliopsida</taxon>
        <taxon>eudicotyledons</taxon>
        <taxon>Gunneridae</taxon>
        <taxon>Pentapetalae</taxon>
        <taxon>asterids</taxon>
        <taxon>lamiids</taxon>
        <taxon>Lamiales</taxon>
        <taxon>Pedaliaceae</taxon>
        <taxon>Sesamum</taxon>
    </lineage>
</organism>
<keyword evidence="1" id="KW-0521">NADP</keyword>
<proteinExistence type="predicted"/>
<comment type="caution">
    <text evidence="4">The sequence shown here is derived from an EMBL/GenBank/DDBJ whole genome shotgun (WGS) entry which is preliminary data.</text>
</comment>
<dbReference type="Gene3D" id="3.20.20.100">
    <property type="entry name" value="NADP-dependent oxidoreductase domain"/>
    <property type="match status" value="1"/>
</dbReference>
<dbReference type="PANTHER" id="PTHR43625:SF40">
    <property type="entry name" value="ALDO-KETO REDUCTASE YAKC [NADP(+)]"/>
    <property type="match status" value="1"/>
</dbReference>
<dbReference type="Pfam" id="PF00248">
    <property type="entry name" value="Aldo_ket_red"/>
    <property type="match status" value="1"/>
</dbReference>
<evidence type="ECO:0000259" key="3">
    <source>
        <dbReference type="Pfam" id="PF00248"/>
    </source>
</evidence>
<dbReference type="InterPro" id="IPR023210">
    <property type="entry name" value="NADP_OxRdtase_dom"/>
</dbReference>
<keyword evidence="5" id="KW-1185">Reference proteome</keyword>
<evidence type="ECO:0000256" key="1">
    <source>
        <dbReference type="ARBA" id="ARBA00022857"/>
    </source>
</evidence>
<accession>A0AAE1X6S5</accession>
<evidence type="ECO:0000256" key="2">
    <source>
        <dbReference type="ARBA" id="ARBA00023002"/>
    </source>
</evidence>
<keyword evidence="2" id="KW-0560">Oxidoreductase</keyword>
<dbReference type="PANTHER" id="PTHR43625">
    <property type="entry name" value="AFLATOXIN B1 ALDEHYDE REDUCTASE"/>
    <property type="match status" value="1"/>
</dbReference>
<dbReference type="GO" id="GO:0005737">
    <property type="term" value="C:cytoplasm"/>
    <property type="evidence" value="ECO:0007669"/>
    <property type="project" value="TreeGrafter"/>
</dbReference>
<dbReference type="Proteomes" id="UP001289374">
    <property type="component" value="Unassembled WGS sequence"/>
</dbReference>
<feature type="domain" description="NADP-dependent oxidoreductase" evidence="3">
    <location>
        <begin position="6"/>
        <end position="86"/>
    </location>
</feature>
<dbReference type="SUPFAM" id="SSF51430">
    <property type="entry name" value="NAD(P)-linked oxidoreductase"/>
    <property type="match status" value="1"/>
</dbReference>
<reference evidence="4" key="2">
    <citation type="journal article" date="2024" name="Plant">
        <title>Genomic evolution and insights into agronomic trait innovations of Sesamum species.</title>
        <authorList>
            <person name="Miao H."/>
            <person name="Wang L."/>
            <person name="Qu L."/>
            <person name="Liu H."/>
            <person name="Sun Y."/>
            <person name="Le M."/>
            <person name="Wang Q."/>
            <person name="Wei S."/>
            <person name="Zheng Y."/>
            <person name="Lin W."/>
            <person name="Duan Y."/>
            <person name="Cao H."/>
            <person name="Xiong S."/>
            <person name="Wang X."/>
            <person name="Wei L."/>
            <person name="Li C."/>
            <person name="Ma Q."/>
            <person name="Ju M."/>
            <person name="Zhao R."/>
            <person name="Li G."/>
            <person name="Mu C."/>
            <person name="Tian Q."/>
            <person name="Mei H."/>
            <person name="Zhang T."/>
            <person name="Gao T."/>
            <person name="Zhang H."/>
        </authorList>
    </citation>
    <scope>NUCLEOTIDE SEQUENCE</scope>
    <source>
        <strain evidence="4">K16</strain>
    </source>
</reference>
<sequence>MSMSFLYGQPKPESEMIEALKGGMREKVELATKCGLSFENGKLNIVGDPAYIRACCEGSLKRLGVDCIDLYYLHRIDTTRPIEVAVSFGFPLYFYFTAN</sequence>
<evidence type="ECO:0000313" key="4">
    <source>
        <dbReference type="EMBL" id="KAK4406141.1"/>
    </source>
</evidence>
<evidence type="ECO:0000313" key="5">
    <source>
        <dbReference type="Proteomes" id="UP001289374"/>
    </source>
</evidence>
<reference evidence="4" key="1">
    <citation type="submission" date="2020-06" db="EMBL/GenBank/DDBJ databases">
        <authorList>
            <person name="Li T."/>
            <person name="Hu X."/>
            <person name="Zhang T."/>
            <person name="Song X."/>
            <person name="Zhang H."/>
            <person name="Dai N."/>
            <person name="Sheng W."/>
            <person name="Hou X."/>
            <person name="Wei L."/>
        </authorList>
    </citation>
    <scope>NUCLEOTIDE SEQUENCE</scope>
    <source>
        <strain evidence="4">K16</strain>
        <tissue evidence="4">Leaf</tissue>
    </source>
</reference>
<name>A0AAE1X6S5_9LAMI</name>
<dbReference type="EMBL" id="JACGWL010000003">
    <property type="protein sequence ID" value="KAK4406141.1"/>
    <property type="molecule type" value="Genomic_DNA"/>
</dbReference>
<protein>
    <submittedName>
        <fullName evidence="4">IN2-2 protein</fullName>
    </submittedName>
</protein>
<dbReference type="AlphaFoldDB" id="A0AAE1X6S5"/>
<dbReference type="InterPro" id="IPR050791">
    <property type="entry name" value="Aldo-Keto_reductase"/>
</dbReference>
<dbReference type="InterPro" id="IPR036812">
    <property type="entry name" value="NAD(P)_OxRdtase_dom_sf"/>
</dbReference>
<dbReference type="GO" id="GO:0016491">
    <property type="term" value="F:oxidoreductase activity"/>
    <property type="evidence" value="ECO:0007669"/>
    <property type="project" value="UniProtKB-KW"/>
</dbReference>
<gene>
    <name evidence="4" type="ORF">Sango_0620600</name>
</gene>